<evidence type="ECO:0000256" key="10">
    <source>
        <dbReference type="SAM" id="MobiDB-lite"/>
    </source>
</evidence>
<dbReference type="PROSITE" id="PS51030">
    <property type="entry name" value="NUCLEAR_REC_DBD_2"/>
    <property type="match status" value="1"/>
</dbReference>
<dbReference type="PROSITE" id="PS51843">
    <property type="entry name" value="NR_LBD"/>
    <property type="match status" value="1"/>
</dbReference>
<evidence type="ECO:0000259" key="11">
    <source>
        <dbReference type="PROSITE" id="PS51030"/>
    </source>
</evidence>
<dbReference type="Gene3D" id="1.10.565.10">
    <property type="entry name" value="Retinoid X Receptor"/>
    <property type="match status" value="1"/>
</dbReference>
<evidence type="ECO:0000256" key="8">
    <source>
        <dbReference type="ARBA" id="ARBA00023170"/>
    </source>
</evidence>
<accession>A0ABP1R038</accession>
<dbReference type="SMART" id="SM00399">
    <property type="entry name" value="ZnF_C4"/>
    <property type="match status" value="1"/>
</dbReference>
<dbReference type="InterPro" id="IPR035500">
    <property type="entry name" value="NHR-like_dom_sf"/>
</dbReference>
<sequence>MEKGATLTLSLPCSNKKLPILLEASAIENGGGGVLHNGMSLFQDLKLKRRKVDSRCSSDGESIGTSDSASSLSPEAQIQNEGSPKDKDRCITPEDLGPPISVSKPTTGFTSQFLFMKLADSRKEIKSGSNHGNNNSSDISDLESLNNSNGVIKITSPSSPPCNGIKANASVVVVKSEPSEISNGNSALQHIENNKNGRDSPMSHKGRKSPSVSNGDSNGHMNGNGSASGDERNGNTSDTESTGSIRIKSEKHLMEVDKQEDDDKDDMDTNKMDEDTGTLSSSPRSILSSASSTASRRSPPGMAGSICGSPSPPRSRMGGCSPQQNGSSSTLIITKQNMLGKDGSSSQRSSPLSLQNGGNSSNGGSRGSTPPQIYSSQPSPASMLSHIPHHLPPHSVSHQQQQQQSPVFHANQLHARLTESRRDREQREQRERDVALSMVKDGSDHSSPPLSVVTSTSLSFHQGSMYRINGVRPEVISGGAVTPGMPNSNGATTPVPSITLGQHHNSLQSQQHFQSHHPMTNGIGSNSPPGSFSSSPTAPSRSSLSNGISKNPHYSYHPNQHHHHTHPDLITGVSSRKSPTQLTSLSSSRSPNSSPSNSSTSGSVTSGSSQHSPGSVTISSNGTIVAGGSLGIANPTTGPSSHHHVNLNRTPTVIMGEAGGVRTMLWSTPGQPIANSPGLEMGGGCTPGGGSSPGGSSAGSASIPPPVTNGHNGVTNGYLNQNSPPNHMQKGALSMELLWASEALNLSTGSGSSNTTNGSMTNIMGNGATNGHTADDDDYEQPMICMICEDRATGLHYGIITCEGCKGFFKRTVQNRRVYTCVADGTCEITKAQRNRCQYCRFKKCIEQGMVLQAVREDRMPGGRNSGAVYNLYKVPVKYRKHRKGNRGAGKGDKSNSNSSNNSNTSGPNHNHLTNGNGPTSSNNGNGNPNNNSHPNNLGAHQGLSMNLPSQNGTILKAALTSPNEVHNMRNMLPVEQALNMTNSLVQCDNLHDIAALHNWEELLEARGDLSDKLCKMGDSIVYRLVQWTKRLPFYSELPVDVHTRILTHKWHELLVLTTSAWQAMHTPPPPAGLSYEEETMENLRVLQRCLQAMMGRSLTIEQLRQDVGQMVERLTHLTRTFRRLGIRTEEYVTLKVISMLQNTGTKSNEVGQIQDRYIRVLRTFLEVNSPAQPNRLSDLLRCLPEVQAAASLLLESKMFYVPFLLNSALLQR</sequence>
<dbReference type="Pfam" id="PF00105">
    <property type="entry name" value="zf-C4"/>
    <property type="match status" value="1"/>
</dbReference>
<evidence type="ECO:0000313" key="14">
    <source>
        <dbReference type="Proteomes" id="UP001642540"/>
    </source>
</evidence>
<feature type="compositionally biased region" description="Polar residues" evidence="10">
    <location>
        <begin position="179"/>
        <end position="188"/>
    </location>
</feature>
<feature type="compositionally biased region" description="Low complexity" evidence="10">
    <location>
        <begin position="525"/>
        <end position="558"/>
    </location>
</feature>
<gene>
    <name evidence="13" type="ORF">ODALV1_LOCUS15814</name>
</gene>
<evidence type="ECO:0000256" key="4">
    <source>
        <dbReference type="ARBA" id="ARBA00022833"/>
    </source>
</evidence>
<dbReference type="SUPFAM" id="SSF48508">
    <property type="entry name" value="Nuclear receptor ligand-binding domain"/>
    <property type="match status" value="1"/>
</dbReference>
<feature type="compositionally biased region" description="Low complexity" evidence="10">
    <location>
        <begin position="278"/>
        <end position="300"/>
    </location>
</feature>
<feature type="compositionally biased region" description="Polar residues" evidence="10">
    <location>
        <begin position="709"/>
        <end position="726"/>
    </location>
</feature>
<feature type="region of interest" description="Disordered" evidence="10">
    <location>
        <begin position="681"/>
        <end position="729"/>
    </location>
</feature>
<feature type="region of interest" description="Disordered" evidence="10">
    <location>
        <begin position="53"/>
        <end position="104"/>
    </location>
</feature>
<evidence type="ECO:0000256" key="9">
    <source>
        <dbReference type="ARBA" id="ARBA00023242"/>
    </source>
</evidence>
<keyword evidence="7" id="KW-0804">Transcription</keyword>
<feature type="region of interest" description="Disordered" evidence="10">
    <location>
        <begin position="880"/>
        <end position="949"/>
    </location>
</feature>
<feature type="compositionally biased region" description="Polar residues" evidence="10">
    <location>
        <begin position="485"/>
        <end position="500"/>
    </location>
</feature>
<evidence type="ECO:0000256" key="1">
    <source>
        <dbReference type="ARBA" id="ARBA00004123"/>
    </source>
</evidence>
<feature type="compositionally biased region" description="Polar residues" evidence="10">
    <location>
        <begin position="234"/>
        <end position="244"/>
    </location>
</feature>
<keyword evidence="14" id="KW-1185">Reference proteome</keyword>
<feature type="compositionally biased region" description="Polar residues" evidence="10">
    <location>
        <begin position="59"/>
        <end position="82"/>
    </location>
</feature>
<keyword evidence="6" id="KW-0238">DNA-binding</keyword>
<dbReference type="Pfam" id="PF00104">
    <property type="entry name" value="Hormone_recep"/>
    <property type="match status" value="1"/>
</dbReference>
<feature type="compositionally biased region" description="Polar residues" evidence="10">
    <location>
        <begin position="321"/>
        <end position="337"/>
    </location>
</feature>
<feature type="region of interest" description="Disordered" evidence="10">
    <location>
        <begin position="477"/>
        <end position="622"/>
    </location>
</feature>
<feature type="domain" description="NR LBD" evidence="12">
    <location>
        <begin position="977"/>
        <end position="1213"/>
    </location>
</feature>
<feature type="compositionally biased region" description="Basic and acidic residues" evidence="10">
    <location>
        <begin position="416"/>
        <end position="434"/>
    </location>
</feature>
<keyword evidence="2" id="KW-0479">Metal-binding</keyword>
<dbReference type="EMBL" id="CAXLJM020000049">
    <property type="protein sequence ID" value="CAL8112862.1"/>
    <property type="molecule type" value="Genomic_DNA"/>
</dbReference>
<evidence type="ECO:0008006" key="15">
    <source>
        <dbReference type="Google" id="ProtNLM"/>
    </source>
</evidence>
<feature type="compositionally biased region" description="Basic and acidic residues" evidence="10">
    <location>
        <begin position="192"/>
        <end position="202"/>
    </location>
</feature>
<feature type="compositionally biased region" description="Basic and acidic residues" evidence="10">
    <location>
        <begin position="247"/>
        <end position="257"/>
    </location>
</feature>
<evidence type="ECO:0000256" key="7">
    <source>
        <dbReference type="ARBA" id="ARBA00023163"/>
    </source>
</evidence>
<dbReference type="InterPro" id="IPR001723">
    <property type="entry name" value="Nuclear_hrmn_rcpt"/>
</dbReference>
<dbReference type="PRINTS" id="PR00047">
    <property type="entry name" value="STROIDFINGER"/>
</dbReference>
<keyword evidence="4" id="KW-0862">Zinc</keyword>
<feature type="compositionally biased region" description="Low complexity" evidence="10">
    <location>
        <begin position="915"/>
        <end position="937"/>
    </location>
</feature>
<keyword evidence="5" id="KW-0805">Transcription regulation</keyword>
<dbReference type="PANTHER" id="PTHR48092">
    <property type="entry name" value="KNIRPS-RELATED PROTEIN-RELATED"/>
    <property type="match status" value="1"/>
</dbReference>
<keyword evidence="8" id="KW-0675">Receptor</keyword>
<feature type="compositionally biased region" description="Low complexity" evidence="10">
    <location>
        <begin position="895"/>
        <end position="904"/>
    </location>
</feature>
<name>A0ABP1R038_9HEXA</name>
<dbReference type="InterPro" id="IPR000536">
    <property type="entry name" value="Nucl_hrmn_rcpt_lig-bd"/>
</dbReference>
<comment type="caution">
    <text evidence="13">The sequence shown here is derived from an EMBL/GenBank/DDBJ whole genome shotgun (WGS) entry which is preliminary data.</text>
</comment>
<evidence type="ECO:0000256" key="5">
    <source>
        <dbReference type="ARBA" id="ARBA00023015"/>
    </source>
</evidence>
<proteinExistence type="predicted"/>
<keyword evidence="9" id="KW-0539">Nucleus</keyword>
<dbReference type="InterPro" id="IPR050200">
    <property type="entry name" value="Nuclear_hormone_rcpt_NR3"/>
</dbReference>
<organism evidence="13 14">
    <name type="scientific">Orchesella dallaii</name>
    <dbReference type="NCBI Taxonomy" id="48710"/>
    <lineage>
        <taxon>Eukaryota</taxon>
        <taxon>Metazoa</taxon>
        <taxon>Ecdysozoa</taxon>
        <taxon>Arthropoda</taxon>
        <taxon>Hexapoda</taxon>
        <taxon>Collembola</taxon>
        <taxon>Entomobryomorpha</taxon>
        <taxon>Entomobryoidea</taxon>
        <taxon>Orchesellidae</taxon>
        <taxon>Orchesellinae</taxon>
        <taxon>Orchesella</taxon>
    </lineage>
</organism>
<dbReference type="Gene3D" id="3.30.50.10">
    <property type="entry name" value="Erythroid Transcription Factor GATA-1, subunit A"/>
    <property type="match status" value="1"/>
</dbReference>
<feature type="compositionally biased region" description="Polar residues" evidence="10">
    <location>
        <begin position="905"/>
        <end position="914"/>
    </location>
</feature>
<comment type="subcellular location">
    <subcellularLocation>
        <location evidence="1">Nucleus</location>
    </subcellularLocation>
</comment>
<evidence type="ECO:0000313" key="13">
    <source>
        <dbReference type="EMBL" id="CAL8112862.1"/>
    </source>
</evidence>
<feature type="compositionally biased region" description="Polar residues" evidence="10">
    <location>
        <begin position="210"/>
        <end position="227"/>
    </location>
</feature>
<feature type="domain" description="Nuclear receptor" evidence="11">
    <location>
        <begin position="782"/>
        <end position="857"/>
    </location>
</feature>
<feature type="compositionally biased region" description="Gly residues" evidence="10">
    <location>
        <begin position="681"/>
        <end position="697"/>
    </location>
</feature>
<feature type="compositionally biased region" description="Low complexity" evidence="10">
    <location>
        <begin position="344"/>
        <end position="359"/>
    </location>
</feature>
<reference evidence="13 14" key="1">
    <citation type="submission" date="2024-08" db="EMBL/GenBank/DDBJ databases">
        <authorList>
            <person name="Cucini C."/>
            <person name="Frati F."/>
        </authorList>
    </citation>
    <scope>NUCLEOTIDE SEQUENCE [LARGE SCALE GENOMIC DNA]</scope>
</reference>
<dbReference type="PRINTS" id="PR00398">
    <property type="entry name" value="STRDHORMONER"/>
</dbReference>
<dbReference type="Proteomes" id="UP001642540">
    <property type="component" value="Unassembled WGS sequence"/>
</dbReference>
<evidence type="ECO:0000256" key="6">
    <source>
        <dbReference type="ARBA" id="ARBA00023125"/>
    </source>
</evidence>
<feature type="compositionally biased region" description="Polar residues" evidence="10">
    <location>
        <begin position="369"/>
        <end position="382"/>
    </location>
</feature>
<evidence type="ECO:0000256" key="3">
    <source>
        <dbReference type="ARBA" id="ARBA00022771"/>
    </source>
</evidence>
<evidence type="ECO:0000259" key="12">
    <source>
        <dbReference type="PROSITE" id="PS51843"/>
    </source>
</evidence>
<evidence type="ECO:0000256" key="2">
    <source>
        <dbReference type="ARBA" id="ARBA00022723"/>
    </source>
</evidence>
<feature type="compositionally biased region" description="Low complexity" evidence="10">
    <location>
        <begin position="393"/>
        <end position="409"/>
    </location>
</feature>
<feature type="compositionally biased region" description="Low complexity" evidence="10">
    <location>
        <begin position="502"/>
        <end position="517"/>
    </location>
</feature>
<protein>
    <recommendedName>
        <fullName evidence="15">Hormone receptor 4</fullName>
    </recommendedName>
</protein>
<feature type="compositionally biased region" description="Low complexity" evidence="10">
    <location>
        <begin position="578"/>
        <end position="617"/>
    </location>
</feature>
<keyword evidence="3" id="KW-0863">Zinc-finger</keyword>
<dbReference type="SUPFAM" id="SSF57716">
    <property type="entry name" value="Glucocorticoid receptor-like (DNA-binding domain)"/>
    <property type="match status" value="1"/>
</dbReference>
<dbReference type="InterPro" id="IPR013088">
    <property type="entry name" value="Znf_NHR/GATA"/>
</dbReference>
<dbReference type="CDD" id="cd07168">
    <property type="entry name" value="NR_DBD_DHR4_like"/>
    <property type="match status" value="1"/>
</dbReference>
<feature type="compositionally biased region" description="Basic and acidic residues" evidence="10">
    <location>
        <begin position="83"/>
        <end position="92"/>
    </location>
</feature>
<dbReference type="InterPro" id="IPR001628">
    <property type="entry name" value="Znf_hrmn_rcpt"/>
</dbReference>
<dbReference type="PROSITE" id="PS00031">
    <property type="entry name" value="NUCLEAR_REC_DBD_1"/>
    <property type="match status" value="1"/>
</dbReference>
<dbReference type="SMART" id="SM00430">
    <property type="entry name" value="HOLI"/>
    <property type="match status" value="1"/>
</dbReference>
<feature type="region of interest" description="Disordered" evidence="10">
    <location>
        <begin position="178"/>
        <end position="454"/>
    </location>
</feature>